<comment type="subcellular location">
    <subcellularLocation>
        <location evidence="1">Membrane</location>
        <topology evidence="1">Multi-pass membrane protein</topology>
    </subcellularLocation>
</comment>
<feature type="transmembrane region" description="Helical" evidence="6">
    <location>
        <begin position="273"/>
        <end position="289"/>
    </location>
</feature>
<feature type="transmembrane region" description="Helical" evidence="6">
    <location>
        <begin position="6"/>
        <end position="27"/>
    </location>
</feature>
<organism evidence="7 9">
    <name type="scientific">Exiguobacterium indicum</name>
    <dbReference type="NCBI Taxonomy" id="296995"/>
    <lineage>
        <taxon>Bacteria</taxon>
        <taxon>Bacillati</taxon>
        <taxon>Bacillota</taxon>
        <taxon>Bacilli</taxon>
        <taxon>Bacillales</taxon>
        <taxon>Bacillales Family XII. Incertae Sedis</taxon>
        <taxon>Exiguobacterium</taxon>
    </lineage>
</organism>
<dbReference type="Proteomes" id="UP000053797">
    <property type="component" value="Unassembled WGS sequence"/>
</dbReference>
<comment type="similarity">
    <text evidence="2">Belongs to the oxidase-dependent Fe transporter (OFeT) (TC 9.A.10.1) family.</text>
</comment>
<protein>
    <submittedName>
        <fullName evidence="8">FTR1 family protein</fullName>
    </submittedName>
    <submittedName>
        <fullName evidence="7">Iron permease</fullName>
    </submittedName>
</protein>
<keyword evidence="3 6" id="KW-0812">Transmembrane</keyword>
<evidence type="ECO:0000256" key="1">
    <source>
        <dbReference type="ARBA" id="ARBA00004141"/>
    </source>
</evidence>
<reference evidence="7 9" key="1">
    <citation type="journal article" date="2015" name="Int. J. Syst. Evol. Microbiol.">
        <title>Exiguobacterium enclense sp. nov., isolated from sediment.</title>
        <authorList>
            <person name="Dastager S.G."/>
            <person name="Mawlankar R."/>
            <person name="Sonalkar V.V."/>
            <person name="Thorat M.N."/>
            <person name="Mual P."/>
            <person name="Verma A."/>
            <person name="Krishnamurthi S."/>
            <person name="Tang S.K."/>
            <person name="Li W.J."/>
        </authorList>
    </citation>
    <scope>NUCLEOTIDE SEQUENCE [LARGE SCALE GENOMIC DNA]</scope>
    <source>
        <strain evidence="7 9">NIO-1109</strain>
    </source>
</reference>
<dbReference type="EMBL" id="JBAWKY010000004">
    <property type="protein sequence ID" value="MEI4463290.1"/>
    <property type="molecule type" value="Genomic_DNA"/>
</dbReference>
<evidence type="ECO:0000313" key="9">
    <source>
        <dbReference type="Proteomes" id="UP000053797"/>
    </source>
</evidence>
<comment type="caution">
    <text evidence="7">The sequence shown here is derived from an EMBL/GenBank/DDBJ whole genome shotgun (WGS) entry which is preliminary data.</text>
</comment>
<keyword evidence="4 6" id="KW-1133">Transmembrane helix</keyword>
<dbReference type="OrthoDB" id="8215804at2"/>
<reference evidence="8 10" key="2">
    <citation type="submission" date="2023-12" db="EMBL/GenBank/DDBJ databases">
        <authorList>
            <person name="Easwaran N."/>
            <person name="Lazarus H.P.S."/>
        </authorList>
    </citation>
    <scope>NUCLEOTIDE SEQUENCE [LARGE SCALE GENOMIC DNA]</scope>
    <source>
        <strain evidence="8 10">VIT-2023</strain>
    </source>
</reference>
<evidence type="ECO:0000256" key="4">
    <source>
        <dbReference type="ARBA" id="ARBA00022989"/>
    </source>
</evidence>
<dbReference type="Proteomes" id="UP001387110">
    <property type="component" value="Unassembled WGS sequence"/>
</dbReference>
<feature type="transmembrane region" description="Helical" evidence="6">
    <location>
        <begin position="39"/>
        <end position="60"/>
    </location>
</feature>
<dbReference type="GO" id="GO:0015093">
    <property type="term" value="F:ferrous iron transmembrane transporter activity"/>
    <property type="evidence" value="ECO:0007669"/>
    <property type="project" value="TreeGrafter"/>
</dbReference>
<feature type="transmembrane region" description="Helical" evidence="6">
    <location>
        <begin position="181"/>
        <end position="201"/>
    </location>
</feature>
<feature type="transmembrane region" description="Helical" evidence="6">
    <location>
        <begin position="149"/>
        <end position="169"/>
    </location>
</feature>
<evidence type="ECO:0000313" key="7">
    <source>
        <dbReference type="EMBL" id="KSU48465.1"/>
    </source>
</evidence>
<dbReference type="Pfam" id="PF03239">
    <property type="entry name" value="FTR1"/>
    <property type="match status" value="1"/>
</dbReference>
<dbReference type="AlphaFoldDB" id="A0A0V8GE60"/>
<dbReference type="PANTHER" id="PTHR31632">
    <property type="entry name" value="IRON TRANSPORTER FTH1"/>
    <property type="match status" value="1"/>
</dbReference>
<accession>A0A0V8GE60</accession>
<dbReference type="GO" id="GO:0033573">
    <property type="term" value="C:high-affinity iron permease complex"/>
    <property type="evidence" value="ECO:0007669"/>
    <property type="project" value="InterPro"/>
</dbReference>
<evidence type="ECO:0000256" key="5">
    <source>
        <dbReference type="ARBA" id="ARBA00023136"/>
    </source>
</evidence>
<evidence type="ECO:0000256" key="2">
    <source>
        <dbReference type="ARBA" id="ARBA00008333"/>
    </source>
</evidence>
<dbReference type="InterPro" id="IPR004923">
    <property type="entry name" value="FTR1/Fip1/EfeU"/>
</dbReference>
<evidence type="ECO:0000256" key="3">
    <source>
        <dbReference type="ARBA" id="ARBA00022692"/>
    </source>
</evidence>
<keyword evidence="10" id="KW-1185">Reference proteome</keyword>
<dbReference type="RefSeq" id="WP_023469651.1">
    <property type="nucleotide sequence ID" value="NZ_FMYN01000004.1"/>
</dbReference>
<feature type="transmembrane region" description="Helical" evidence="6">
    <location>
        <begin position="72"/>
        <end position="93"/>
    </location>
</feature>
<evidence type="ECO:0000256" key="6">
    <source>
        <dbReference type="SAM" id="Phobius"/>
    </source>
</evidence>
<evidence type="ECO:0000313" key="10">
    <source>
        <dbReference type="Proteomes" id="UP001387110"/>
    </source>
</evidence>
<evidence type="ECO:0000313" key="8">
    <source>
        <dbReference type="EMBL" id="MEI4463290.1"/>
    </source>
</evidence>
<dbReference type="EMBL" id="LNQL01000004">
    <property type="protein sequence ID" value="KSU48465.1"/>
    <property type="molecule type" value="Genomic_DNA"/>
</dbReference>
<dbReference type="PANTHER" id="PTHR31632:SF2">
    <property type="entry name" value="PLASMA MEMBRANE IRON PERMEASE"/>
    <property type="match status" value="1"/>
</dbReference>
<gene>
    <name evidence="7" type="ORF">AS033_12655</name>
    <name evidence="8" type="ORF">SZL87_12770</name>
</gene>
<name>A0A0V8GE60_9BACL</name>
<keyword evidence="5 6" id="KW-0472">Membrane</keyword>
<proteinExistence type="inferred from homology"/>
<feature type="transmembrane region" description="Helical" evidence="6">
    <location>
        <begin position="105"/>
        <end position="129"/>
    </location>
</feature>
<sequence>MDFQAFLITLRECLEAVLIVGLILGYLDRLNAPQYKKWVYAGVGLALLASLGVAFLFQVVFTSFASFGSDTYLRLGIMMVSVLLLTHMVLWMGKEAKENQKASQAKVAAAVSTGSAITMIIHSFLVIVREGIETVFFFAAISGGEIEKVLTSYGAVSGLLLALIFGYLFVSGSMKIPVKRFFQVTGVLILFIAAGMLVQTIGRFQDLGLLGSLLMNADGTPAAVYNIVGFMPEHYIDQVQYLRDTGNSTLISGQIGTFMAAMFGYSHNPSLEQVVAWWGYFAFAGWMLLRQNKPSKSSKSLQEVS</sequence>